<name>A0A078A5N6_STYLE</name>
<reference evidence="1 2" key="1">
    <citation type="submission" date="2014-06" db="EMBL/GenBank/DDBJ databases">
        <authorList>
            <person name="Swart Estienne"/>
        </authorList>
    </citation>
    <scope>NUCLEOTIDE SEQUENCE [LARGE SCALE GENOMIC DNA]</scope>
    <source>
        <strain evidence="1 2">130c</strain>
    </source>
</reference>
<dbReference type="EMBL" id="CCKQ01004925">
    <property type="protein sequence ID" value="CDW76074.1"/>
    <property type="molecule type" value="Genomic_DNA"/>
</dbReference>
<proteinExistence type="predicted"/>
<protein>
    <submittedName>
        <fullName evidence="1">Uncharacterized protein</fullName>
    </submittedName>
</protein>
<gene>
    <name evidence="1" type="primary">Contig19615.g20795</name>
    <name evidence="1" type="ORF">STYLEM_5070</name>
</gene>
<dbReference type="InParanoid" id="A0A078A5N6"/>
<sequence length="98" mass="11878">MVKIQMKLGKQISHQTSWASKYLMLVQMRIEFSQKKTILTPIFLTRTTKAFRKTQLTKIMIMWLTQQQFKTKVKDSRSLKRRRISKYYTKDQIFNSIK</sequence>
<dbReference type="AlphaFoldDB" id="A0A078A5N6"/>
<accession>A0A078A5N6</accession>
<dbReference type="Proteomes" id="UP000039865">
    <property type="component" value="Unassembled WGS sequence"/>
</dbReference>
<evidence type="ECO:0000313" key="2">
    <source>
        <dbReference type="Proteomes" id="UP000039865"/>
    </source>
</evidence>
<evidence type="ECO:0000313" key="1">
    <source>
        <dbReference type="EMBL" id="CDW76074.1"/>
    </source>
</evidence>
<organism evidence="1 2">
    <name type="scientific">Stylonychia lemnae</name>
    <name type="common">Ciliate</name>
    <dbReference type="NCBI Taxonomy" id="5949"/>
    <lineage>
        <taxon>Eukaryota</taxon>
        <taxon>Sar</taxon>
        <taxon>Alveolata</taxon>
        <taxon>Ciliophora</taxon>
        <taxon>Intramacronucleata</taxon>
        <taxon>Spirotrichea</taxon>
        <taxon>Stichotrichia</taxon>
        <taxon>Sporadotrichida</taxon>
        <taxon>Oxytrichidae</taxon>
        <taxon>Stylonychinae</taxon>
        <taxon>Stylonychia</taxon>
    </lineage>
</organism>
<keyword evidence="2" id="KW-1185">Reference proteome</keyword>